<accession>A0ABY4PN50</accession>
<organism evidence="2 3">
    <name type="scientific">Streptomyces durmitorensis</name>
    <dbReference type="NCBI Taxonomy" id="319947"/>
    <lineage>
        <taxon>Bacteria</taxon>
        <taxon>Bacillati</taxon>
        <taxon>Actinomycetota</taxon>
        <taxon>Actinomycetes</taxon>
        <taxon>Kitasatosporales</taxon>
        <taxon>Streptomycetaceae</taxon>
        <taxon>Streptomyces</taxon>
    </lineage>
</organism>
<evidence type="ECO:0000313" key="3">
    <source>
        <dbReference type="Proteomes" id="UP000829992"/>
    </source>
</evidence>
<evidence type="ECO:0000313" key="2">
    <source>
        <dbReference type="EMBL" id="UQT54373.1"/>
    </source>
</evidence>
<dbReference type="RefSeq" id="WP_249585869.1">
    <property type="nucleotide sequence ID" value="NZ_BAAAQL010000002.1"/>
</dbReference>
<proteinExistence type="predicted"/>
<reference evidence="2 3" key="1">
    <citation type="submission" date="2022-05" db="EMBL/GenBank/DDBJ databases">
        <authorList>
            <person name="Zhou X."/>
            <person name="Li K."/>
            <person name="Man Y."/>
        </authorList>
    </citation>
    <scope>NUCLEOTIDE SEQUENCE [LARGE SCALE GENOMIC DNA]</scope>
    <source>
        <strain evidence="2 3">MS405</strain>
    </source>
</reference>
<keyword evidence="3" id="KW-1185">Reference proteome</keyword>
<dbReference type="EMBL" id="CP097289">
    <property type="protein sequence ID" value="UQT54373.1"/>
    <property type="molecule type" value="Genomic_DNA"/>
</dbReference>
<sequence length="93" mass="10017">MSSYVIPSQTVEYEGEHATVTVALLVLAQCEHGHNVSYVAPDVEDVDHHSGKACHWAAEHVKECTGPGRMAPPEQSGYKPVIDYNGDSSRPAA</sequence>
<evidence type="ECO:0000256" key="1">
    <source>
        <dbReference type="SAM" id="MobiDB-lite"/>
    </source>
</evidence>
<name>A0ABY4PN50_9ACTN</name>
<feature type="region of interest" description="Disordered" evidence="1">
    <location>
        <begin position="68"/>
        <end position="93"/>
    </location>
</feature>
<gene>
    <name evidence="2" type="ORF">M4V62_04320</name>
</gene>
<protein>
    <submittedName>
        <fullName evidence="2">Uncharacterized protein</fullName>
    </submittedName>
</protein>
<dbReference type="Proteomes" id="UP000829992">
    <property type="component" value="Chromosome"/>
</dbReference>